<protein>
    <submittedName>
        <fullName evidence="1">Uncharacterized protein</fullName>
    </submittedName>
</protein>
<gene>
    <name evidence="1" type="ORF">ETSY2_09445</name>
</gene>
<dbReference type="AlphaFoldDB" id="W4MC29"/>
<name>W4MC29_9BACT</name>
<evidence type="ECO:0000313" key="1">
    <source>
        <dbReference type="EMBL" id="ETX07745.1"/>
    </source>
</evidence>
<sequence>MFDERDIPDPARKFFDEFGARPDLTESPMMKLQAAGFKRYLELQLTMMKRYQNALNDQLCNDPMHDMMSQMAKKFMSNMIELNKFSKTYRRKVIEMQLEGLGQMIQMCEEFLSSMDSEYPPPENRPWETKEGA</sequence>
<organism evidence="1 2">
    <name type="scientific">Candidatus Entotheonella gemina</name>
    <dbReference type="NCBI Taxonomy" id="1429439"/>
    <lineage>
        <taxon>Bacteria</taxon>
        <taxon>Pseudomonadati</taxon>
        <taxon>Nitrospinota/Tectimicrobiota group</taxon>
        <taxon>Candidatus Tectimicrobiota</taxon>
        <taxon>Candidatus Entotheonellia</taxon>
        <taxon>Candidatus Entotheonellales</taxon>
        <taxon>Candidatus Entotheonellaceae</taxon>
        <taxon>Candidatus Entotheonella</taxon>
    </lineage>
</organism>
<evidence type="ECO:0000313" key="2">
    <source>
        <dbReference type="Proteomes" id="UP000019140"/>
    </source>
</evidence>
<proteinExistence type="predicted"/>
<dbReference type="Proteomes" id="UP000019140">
    <property type="component" value="Unassembled WGS sequence"/>
</dbReference>
<comment type="caution">
    <text evidence="1">The sequence shown here is derived from an EMBL/GenBank/DDBJ whole genome shotgun (WGS) entry which is preliminary data.</text>
</comment>
<dbReference type="EMBL" id="AZHX01000384">
    <property type="protein sequence ID" value="ETX07745.1"/>
    <property type="molecule type" value="Genomic_DNA"/>
</dbReference>
<dbReference type="HOGENOM" id="CLU_1902858_0_0_7"/>
<accession>W4MC29</accession>
<keyword evidence="2" id="KW-1185">Reference proteome</keyword>
<reference evidence="1 2" key="1">
    <citation type="journal article" date="2014" name="Nature">
        <title>An environmental bacterial taxon with a large and distinct metabolic repertoire.</title>
        <authorList>
            <person name="Wilson M.C."/>
            <person name="Mori T."/>
            <person name="Ruckert C."/>
            <person name="Uria A.R."/>
            <person name="Helf M.J."/>
            <person name="Takada K."/>
            <person name="Gernert C."/>
            <person name="Steffens U.A."/>
            <person name="Heycke N."/>
            <person name="Schmitt S."/>
            <person name="Rinke C."/>
            <person name="Helfrich E.J."/>
            <person name="Brachmann A.O."/>
            <person name="Gurgui C."/>
            <person name="Wakimoto T."/>
            <person name="Kracht M."/>
            <person name="Crusemann M."/>
            <person name="Hentschel U."/>
            <person name="Abe I."/>
            <person name="Matsunaga S."/>
            <person name="Kalinowski J."/>
            <person name="Takeyama H."/>
            <person name="Piel J."/>
        </authorList>
    </citation>
    <scope>NUCLEOTIDE SEQUENCE [LARGE SCALE GENOMIC DNA]</scope>
    <source>
        <strain evidence="2">TSY2</strain>
    </source>
</reference>